<protein>
    <submittedName>
        <fullName evidence="1">Uncharacterized protein</fullName>
    </submittedName>
</protein>
<accession>A0A0E0K2Y1</accession>
<reference evidence="1" key="2">
    <citation type="submission" date="2018-05" db="EMBL/GenBank/DDBJ databases">
        <title>OpunRS2 (Oryza punctata Reference Sequence Version 2).</title>
        <authorList>
            <person name="Zhang J."/>
            <person name="Kudrna D."/>
            <person name="Lee S."/>
            <person name="Talag J."/>
            <person name="Welchert J."/>
            <person name="Wing R.A."/>
        </authorList>
    </citation>
    <scope>NUCLEOTIDE SEQUENCE [LARGE SCALE GENOMIC DNA]</scope>
</reference>
<evidence type="ECO:0000313" key="2">
    <source>
        <dbReference type="Proteomes" id="UP000026962"/>
    </source>
</evidence>
<name>A0A0E0K2Y1_ORYPU</name>
<dbReference type="AlphaFoldDB" id="A0A0E0K2Y1"/>
<proteinExistence type="predicted"/>
<dbReference type="EnsemblPlants" id="OPUNC02G23530.1">
    <property type="protein sequence ID" value="OPUNC02G23530.1"/>
    <property type="gene ID" value="OPUNC02G23530"/>
</dbReference>
<evidence type="ECO:0000313" key="1">
    <source>
        <dbReference type="EnsemblPlants" id="OPUNC02G23530.1"/>
    </source>
</evidence>
<dbReference type="HOGENOM" id="CLU_2007654_0_0_1"/>
<sequence>MAWWSRNDHCAGWLCGVLIGNRWRKPFQALGRLDDGDDIRCCSPPWRRCYGSNPSFPTPTACNDGHWWTPAIAPKLYKPRVFDEALAALVSFLALRRVTVIPLWLLLGGVGVASLLGCNEAWQR</sequence>
<dbReference type="Proteomes" id="UP000026962">
    <property type="component" value="Chromosome 2"/>
</dbReference>
<dbReference type="Gramene" id="OPUNC02G23530.1">
    <property type="protein sequence ID" value="OPUNC02G23530.1"/>
    <property type="gene ID" value="OPUNC02G23530"/>
</dbReference>
<organism evidence="1">
    <name type="scientific">Oryza punctata</name>
    <name type="common">Red rice</name>
    <dbReference type="NCBI Taxonomy" id="4537"/>
    <lineage>
        <taxon>Eukaryota</taxon>
        <taxon>Viridiplantae</taxon>
        <taxon>Streptophyta</taxon>
        <taxon>Embryophyta</taxon>
        <taxon>Tracheophyta</taxon>
        <taxon>Spermatophyta</taxon>
        <taxon>Magnoliopsida</taxon>
        <taxon>Liliopsida</taxon>
        <taxon>Poales</taxon>
        <taxon>Poaceae</taxon>
        <taxon>BOP clade</taxon>
        <taxon>Oryzoideae</taxon>
        <taxon>Oryzeae</taxon>
        <taxon>Oryzinae</taxon>
        <taxon>Oryza</taxon>
    </lineage>
</organism>
<reference evidence="1" key="1">
    <citation type="submission" date="2015-04" db="UniProtKB">
        <authorList>
            <consortium name="EnsemblPlants"/>
        </authorList>
    </citation>
    <scope>IDENTIFICATION</scope>
</reference>
<keyword evidence="2" id="KW-1185">Reference proteome</keyword>